<evidence type="ECO:0000256" key="2">
    <source>
        <dbReference type="ARBA" id="ARBA00022840"/>
    </source>
</evidence>
<dbReference type="SUPFAM" id="SSF48452">
    <property type="entry name" value="TPR-like"/>
    <property type="match status" value="1"/>
</dbReference>
<dbReference type="SUPFAM" id="SSF52540">
    <property type="entry name" value="P-loop containing nucleoside triphosphate hydrolases"/>
    <property type="match status" value="1"/>
</dbReference>
<sequence length="937" mass="99452">MPVHRPQHTVTLPLLEREPELAAAAHAVDALCGPSPTGGLLVYRGAAGLGKTTLLSEVRRLAAGRCTVWNARGGETVTPGPFDLVQQLLRTVLTPDQPPEGATAAPADPRGAAGPGDERHGADQRPHPYERHGARERTDEGPLSPVPPVAATAGIRALLGDRYEIVGPALGVTSPGEQHADPQGVRDGLDALVERLAARRGPLLLVVDDAQWADLETLSWLASFARRLGRGLPVLVVVAYRTEEAIGETERQLRTLGTHARLLVTLRELTGEATAALTRAALGEHADDLFCREVWAVTGGNAYEAVELLAKVSDSGLSPVEESAGELRALGASARGTGLITRLEQLGTATTRFAWAAAILGTDISLDLAVSLAGMNHEEAAECAERLRTARILVGTDPLEFVHPLIAGSVYRAIPPGVRTAMHGLAAWAVSRSGRGAAAAAPHLLEVHPDGDPELVEQLREAAAEHLAVGAPDAARRCLERALLEPPLSSVRTVLLYELGCATLLTSPATTVGHLRAALDTQQLDDPLRVDVVFRLSQALTHNNQTGDAAHVVAAEAARTPDGPARMRLQAAHFLWEGVQAIEDDGPDRSRRLAGMAGGLAGRGSTERVLLMLRAFDGTARGESAEEIVQIAERALVDGGLPTGVGWTDSAWGFEPPALLGLSYAFADRLDRAESLFTEALRAFEISGWSGGHLSFAHALVGYVQRRRGRLADAEMYLRESLRLADRVGDGLPMHWDAACMLIDTLLARGHVDEAAAAAERYTFATPYSSSIVIPDAPSVRGRLLLALGRKDEAIAELEATGEALVSRGRHNVVMAPWAVDLARAVAEDDPRRAARLASYARDRAERFGTHTAIGVALCGAAVLKEGPARVELLAQAVAHLEASPCRYELAVARVEYGIAAGFPAELGCGLDLAERCGADGLADRARRAMESRHVKR</sequence>
<gene>
    <name evidence="5" type="ORF">DVH02_32135</name>
</gene>
<reference evidence="5 6" key="1">
    <citation type="submission" date="2018-07" db="EMBL/GenBank/DDBJ databases">
        <title>Streptomyces species from bats.</title>
        <authorList>
            <person name="Dunlap C."/>
        </authorList>
    </citation>
    <scope>NUCLEOTIDE SEQUENCE [LARGE SCALE GENOMIC DNA]</scope>
    <source>
        <strain evidence="5 6">AC230</strain>
    </source>
</reference>
<evidence type="ECO:0000313" key="5">
    <source>
        <dbReference type="EMBL" id="RDG32622.1"/>
    </source>
</evidence>
<keyword evidence="2 5" id="KW-0067">ATP-binding</keyword>
<keyword evidence="1" id="KW-0547">Nucleotide-binding</keyword>
<feature type="compositionally biased region" description="Low complexity" evidence="3">
    <location>
        <begin position="101"/>
        <end position="112"/>
    </location>
</feature>
<dbReference type="PANTHER" id="PTHR16305">
    <property type="entry name" value="TESTICULAR SOLUBLE ADENYLYL CYCLASE"/>
    <property type="match status" value="1"/>
</dbReference>
<organism evidence="5 6">
    <name type="scientific">Streptomyces corynorhini</name>
    <dbReference type="NCBI Taxonomy" id="2282652"/>
    <lineage>
        <taxon>Bacteria</taxon>
        <taxon>Bacillati</taxon>
        <taxon>Actinomycetota</taxon>
        <taxon>Actinomycetes</taxon>
        <taxon>Kitasatosporales</taxon>
        <taxon>Streptomycetaceae</taxon>
        <taxon>Streptomyces</taxon>
    </lineage>
</organism>
<dbReference type="Proteomes" id="UP000253741">
    <property type="component" value="Unassembled WGS sequence"/>
</dbReference>
<dbReference type="InterPro" id="IPR041664">
    <property type="entry name" value="AAA_16"/>
</dbReference>
<dbReference type="Gene3D" id="1.25.40.10">
    <property type="entry name" value="Tetratricopeptide repeat domain"/>
    <property type="match status" value="1"/>
</dbReference>
<dbReference type="RefSeq" id="WP_114627379.1">
    <property type="nucleotide sequence ID" value="NZ_QQNA01000359.1"/>
</dbReference>
<evidence type="ECO:0000256" key="3">
    <source>
        <dbReference type="SAM" id="MobiDB-lite"/>
    </source>
</evidence>
<dbReference type="GO" id="GO:0005737">
    <property type="term" value="C:cytoplasm"/>
    <property type="evidence" value="ECO:0007669"/>
    <property type="project" value="TreeGrafter"/>
</dbReference>
<proteinExistence type="predicted"/>
<dbReference type="EMBL" id="QQNA01000359">
    <property type="protein sequence ID" value="RDG32622.1"/>
    <property type="molecule type" value="Genomic_DNA"/>
</dbReference>
<protein>
    <submittedName>
        <fullName evidence="5">ATP-binding protein</fullName>
    </submittedName>
</protein>
<feature type="domain" description="Orc1-like AAA ATPase" evidence="4">
    <location>
        <begin position="14"/>
        <end position="237"/>
    </location>
</feature>
<feature type="compositionally biased region" description="Basic and acidic residues" evidence="3">
    <location>
        <begin position="116"/>
        <end position="140"/>
    </location>
</feature>
<dbReference type="InterPro" id="IPR011990">
    <property type="entry name" value="TPR-like_helical_dom_sf"/>
</dbReference>
<dbReference type="GO" id="GO:0004016">
    <property type="term" value="F:adenylate cyclase activity"/>
    <property type="evidence" value="ECO:0007669"/>
    <property type="project" value="TreeGrafter"/>
</dbReference>
<evidence type="ECO:0000313" key="6">
    <source>
        <dbReference type="Proteomes" id="UP000253741"/>
    </source>
</evidence>
<evidence type="ECO:0000259" key="4">
    <source>
        <dbReference type="Pfam" id="PF13191"/>
    </source>
</evidence>
<accession>A0A370AW00</accession>
<dbReference type="InterPro" id="IPR027417">
    <property type="entry name" value="P-loop_NTPase"/>
</dbReference>
<name>A0A370AW00_9ACTN</name>
<dbReference type="Pfam" id="PF13191">
    <property type="entry name" value="AAA_16"/>
    <property type="match status" value="1"/>
</dbReference>
<comment type="caution">
    <text evidence="5">The sequence shown here is derived from an EMBL/GenBank/DDBJ whole genome shotgun (WGS) entry which is preliminary data.</text>
</comment>
<dbReference type="GO" id="GO:0005524">
    <property type="term" value="F:ATP binding"/>
    <property type="evidence" value="ECO:0007669"/>
    <property type="project" value="UniProtKB-KW"/>
</dbReference>
<keyword evidence="6" id="KW-1185">Reference proteome</keyword>
<dbReference type="PANTHER" id="PTHR16305:SF35">
    <property type="entry name" value="TRANSCRIPTIONAL ACTIVATOR DOMAIN"/>
    <property type="match status" value="1"/>
</dbReference>
<dbReference type="OrthoDB" id="5476461at2"/>
<evidence type="ECO:0000256" key="1">
    <source>
        <dbReference type="ARBA" id="ARBA00022741"/>
    </source>
</evidence>
<feature type="region of interest" description="Disordered" evidence="3">
    <location>
        <begin position="95"/>
        <end position="148"/>
    </location>
</feature>
<dbReference type="AlphaFoldDB" id="A0A370AW00"/>